<feature type="region of interest" description="Disordered" evidence="1">
    <location>
        <begin position="1"/>
        <end position="39"/>
    </location>
</feature>
<dbReference type="AlphaFoldDB" id="A0A561VCM3"/>
<organism evidence="2 3">
    <name type="scientific">Actinoplanes teichomyceticus</name>
    <dbReference type="NCBI Taxonomy" id="1867"/>
    <lineage>
        <taxon>Bacteria</taxon>
        <taxon>Bacillati</taxon>
        <taxon>Actinomycetota</taxon>
        <taxon>Actinomycetes</taxon>
        <taxon>Micromonosporales</taxon>
        <taxon>Micromonosporaceae</taxon>
        <taxon>Actinoplanes</taxon>
    </lineage>
</organism>
<reference evidence="2 3" key="1">
    <citation type="submission" date="2019-06" db="EMBL/GenBank/DDBJ databases">
        <title>Sequencing the genomes of 1000 actinobacteria strains.</title>
        <authorList>
            <person name="Klenk H.-P."/>
        </authorList>
    </citation>
    <scope>NUCLEOTIDE SEQUENCE [LARGE SCALE GENOMIC DNA]</scope>
    <source>
        <strain evidence="2 3">DSM 43866</strain>
    </source>
</reference>
<evidence type="ECO:0000313" key="2">
    <source>
        <dbReference type="EMBL" id="TWG09358.1"/>
    </source>
</evidence>
<gene>
    <name evidence="2" type="ORF">FHX34_10873</name>
</gene>
<name>A0A561VCM3_ACTTI</name>
<dbReference type="EMBL" id="VIWY01000008">
    <property type="protein sequence ID" value="TWG09358.1"/>
    <property type="molecule type" value="Genomic_DNA"/>
</dbReference>
<dbReference type="Proteomes" id="UP000320239">
    <property type="component" value="Unassembled WGS sequence"/>
</dbReference>
<protein>
    <submittedName>
        <fullName evidence="2">Uncharacterized protein</fullName>
    </submittedName>
</protein>
<proteinExistence type="predicted"/>
<evidence type="ECO:0000256" key="1">
    <source>
        <dbReference type="SAM" id="MobiDB-lite"/>
    </source>
</evidence>
<evidence type="ECO:0000313" key="3">
    <source>
        <dbReference type="Proteomes" id="UP000320239"/>
    </source>
</evidence>
<accession>A0A561VCM3</accession>
<comment type="caution">
    <text evidence="2">The sequence shown here is derived from an EMBL/GenBank/DDBJ whole genome shotgun (WGS) entry which is preliminary data.</text>
</comment>
<sequence length="39" mass="4293">MIRNRPAACRDATVCGPRPAEDGRGRPPVARPALRRPVR</sequence>
<keyword evidence="3" id="KW-1185">Reference proteome</keyword>